<dbReference type="Gene3D" id="1.10.510.10">
    <property type="entry name" value="Transferase(Phosphotransferase) domain 1"/>
    <property type="match status" value="1"/>
</dbReference>
<dbReference type="GO" id="GO:0005524">
    <property type="term" value="F:ATP binding"/>
    <property type="evidence" value="ECO:0007669"/>
    <property type="project" value="UniProtKB-KW"/>
</dbReference>
<evidence type="ECO:0000259" key="7">
    <source>
        <dbReference type="PROSITE" id="PS50011"/>
    </source>
</evidence>
<proteinExistence type="predicted"/>
<dbReference type="PROSITE" id="PS00108">
    <property type="entry name" value="PROTEIN_KINASE_ST"/>
    <property type="match status" value="1"/>
</dbReference>
<keyword evidence="9" id="KW-1185">Reference proteome</keyword>
<protein>
    <recommendedName>
        <fullName evidence="7">Protein kinase domain-containing protein</fullName>
    </recommendedName>
</protein>
<sequence length="544" mass="60445">MKKAGNKAKDRVSRSQPVRPALKMATAPDPHSCEAPGELKGAIGSPSGTRGIRGDKGGERSLPQSAPEDSPDMLDSPSPQIAASPPSPGHSPVVPCLYSLQGEDSASPDHTLHQFDHGSRFSALSQDPPACPPLSLLPDAENRLYSNLAGLLQSELAKATEKITSGVRQDLQSLGARIDMFEKEVDETVTCVIQNSKEIQILHDQLATMQLKLDDMENRSRRNNFRIRGLPESVKDITEAVVLVSHPASEQRLAMKMVEKRCLLRNNPNTATVELQALQMTRSSPFTTNLHGAFQTENHLFYVMEYLSRGDLRSLIRTFAPFKESAVRFYAAEILCGLQYLHSLGIVHRDIKPANILLDNAGHIKISDFGLAVTGVFGANKTTGLAGTPRFIAPEVCLNIPYNTSVDYYSFGVLVYLMATGKYPFCDENGDRNAISSRNTVLCPPSMSDDLRDFILKLLQEHPLEREKAVSNIREHPFFRQTNWEKVEARETKPPYQLRTPIEHQTIEAEDLITPKERWPWSLGSLQQAFNKFSFMSKELRLGA</sequence>
<comment type="caution">
    <text evidence="8">The sequence shown here is derived from an EMBL/GenBank/DDBJ whole genome shotgun (WGS) entry which is preliminary data.</text>
</comment>
<feature type="domain" description="Protein kinase" evidence="7">
    <location>
        <begin position="227"/>
        <end position="479"/>
    </location>
</feature>
<evidence type="ECO:0000256" key="1">
    <source>
        <dbReference type="ARBA" id="ARBA00022527"/>
    </source>
</evidence>
<keyword evidence="1" id="KW-0723">Serine/threonine-protein kinase</keyword>
<dbReference type="PANTHER" id="PTHR24351">
    <property type="entry name" value="RIBOSOMAL PROTEIN S6 KINASE"/>
    <property type="match status" value="1"/>
</dbReference>
<feature type="region of interest" description="Disordered" evidence="6">
    <location>
        <begin position="1"/>
        <end position="111"/>
    </location>
</feature>
<evidence type="ECO:0000256" key="6">
    <source>
        <dbReference type="SAM" id="MobiDB-lite"/>
    </source>
</evidence>
<keyword evidence="2" id="KW-0808">Transferase</keyword>
<evidence type="ECO:0000256" key="5">
    <source>
        <dbReference type="ARBA" id="ARBA00022840"/>
    </source>
</evidence>
<reference evidence="8" key="1">
    <citation type="thesis" date="2020" institute="ProQuest LLC" country="789 East Eisenhower Parkway, Ann Arbor, MI, USA">
        <title>Comparative Genomics and Chromosome Evolution.</title>
        <authorList>
            <person name="Mudd A.B."/>
        </authorList>
    </citation>
    <scope>NUCLEOTIDE SEQUENCE</scope>
    <source>
        <strain evidence="8">1538</strain>
        <tissue evidence="8">Blood</tissue>
    </source>
</reference>
<dbReference type="SMART" id="SM00220">
    <property type="entry name" value="S_TKc"/>
    <property type="match status" value="1"/>
</dbReference>
<accession>A0AAV3APD5</accession>
<dbReference type="InterPro" id="IPR011009">
    <property type="entry name" value="Kinase-like_dom_sf"/>
</dbReference>
<dbReference type="InterPro" id="IPR008271">
    <property type="entry name" value="Ser/Thr_kinase_AS"/>
</dbReference>
<keyword evidence="4" id="KW-0418">Kinase</keyword>
<evidence type="ECO:0000256" key="2">
    <source>
        <dbReference type="ARBA" id="ARBA00022679"/>
    </source>
</evidence>
<organism evidence="8 9">
    <name type="scientific">Pyxicephalus adspersus</name>
    <name type="common">African bullfrog</name>
    <dbReference type="NCBI Taxonomy" id="30357"/>
    <lineage>
        <taxon>Eukaryota</taxon>
        <taxon>Metazoa</taxon>
        <taxon>Chordata</taxon>
        <taxon>Craniata</taxon>
        <taxon>Vertebrata</taxon>
        <taxon>Euteleostomi</taxon>
        <taxon>Amphibia</taxon>
        <taxon>Batrachia</taxon>
        <taxon>Anura</taxon>
        <taxon>Neobatrachia</taxon>
        <taxon>Ranoidea</taxon>
        <taxon>Pyxicephalidae</taxon>
        <taxon>Pyxicephalinae</taxon>
        <taxon>Pyxicephalus</taxon>
    </lineage>
</organism>
<dbReference type="Gene3D" id="3.30.200.20">
    <property type="entry name" value="Phosphorylase Kinase, domain 1"/>
    <property type="match status" value="1"/>
</dbReference>
<evidence type="ECO:0000256" key="3">
    <source>
        <dbReference type="ARBA" id="ARBA00022741"/>
    </source>
</evidence>
<dbReference type="FunFam" id="1.10.510.10:FF:001110">
    <property type="entry name" value="AGC family protein kinase"/>
    <property type="match status" value="1"/>
</dbReference>
<name>A0AAV3APD5_PYXAD</name>
<feature type="compositionally biased region" description="Low complexity" evidence="6">
    <location>
        <begin position="76"/>
        <end position="95"/>
    </location>
</feature>
<gene>
    <name evidence="8" type="ORF">GDO54_000983</name>
</gene>
<dbReference type="PROSITE" id="PS50011">
    <property type="entry name" value="PROTEIN_KINASE_DOM"/>
    <property type="match status" value="1"/>
</dbReference>
<dbReference type="Proteomes" id="UP001181693">
    <property type="component" value="Unassembled WGS sequence"/>
</dbReference>
<keyword evidence="5" id="KW-0067">ATP-binding</keyword>
<dbReference type="GO" id="GO:0004674">
    <property type="term" value="F:protein serine/threonine kinase activity"/>
    <property type="evidence" value="ECO:0007669"/>
    <property type="project" value="UniProtKB-KW"/>
</dbReference>
<keyword evidence="3" id="KW-0547">Nucleotide-binding</keyword>
<evidence type="ECO:0000313" key="9">
    <source>
        <dbReference type="Proteomes" id="UP001181693"/>
    </source>
</evidence>
<dbReference type="SUPFAM" id="SSF56112">
    <property type="entry name" value="Protein kinase-like (PK-like)"/>
    <property type="match status" value="1"/>
</dbReference>
<dbReference type="AlphaFoldDB" id="A0AAV3APD5"/>
<evidence type="ECO:0000256" key="4">
    <source>
        <dbReference type="ARBA" id="ARBA00022777"/>
    </source>
</evidence>
<dbReference type="EMBL" id="DYDO01000001">
    <property type="protein sequence ID" value="DBA33271.1"/>
    <property type="molecule type" value="Genomic_DNA"/>
</dbReference>
<dbReference type="InterPro" id="IPR000719">
    <property type="entry name" value="Prot_kinase_dom"/>
</dbReference>
<dbReference type="Pfam" id="PF00069">
    <property type="entry name" value="Pkinase"/>
    <property type="match status" value="1"/>
</dbReference>
<evidence type="ECO:0000313" key="8">
    <source>
        <dbReference type="EMBL" id="DBA33271.1"/>
    </source>
</evidence>